<dbReference type="InterPro" id="IPR048913">
    <property type="entry name" value="BetaGal_gal-bd"/>
</dbReference>
<evidence type="ECO:0000313" key="9">
    <source>
        <dbReference type="Proteomes" id="UP000199087"/>
    </source>
</evidence>
<keyword evidence="9" id="KW-1185">Reference proteome</keyword>
<evidence type="ECO:0000256" key="4">
    <source>
        <dbReference type="RuleBase" id="RU003679"/>
    </source>
</evidence>
<organism evidence="8 9">
    <name type="scientific">Neobacillus massiliamazoniensis</name>
    <dbReference type="NCBI Taxonomy" id="1499688"/>
    <lineage>
        <taxon>Bacteria</taxon>
        <taxon>Bacillati</taxon>
        <taxon>Bacillota</taxon>
        <taxon>Bacilli</taxon>
        <taxon>Bacillales</taxon>
        <taxon>Bacillaceae</taxon>
        <taxon>Neobacillus</taxon>
    </lineage>
</organism>
<dbReference type="GO" id="GO:0005975">
    <property type="term" value="P:carbohydrate metabolic process"/>
    <property type="evidence" value="ECO:0007669"/>
    <property type="project" value="InterPro"/>
</dbReference>
<evidence type="ECO:0000256" key="1">
    <source>
        <dbReference type="ARBA" id="ARBA00009809"/>
    </source>
</evidence>
<dbReference type="SUPFAM" id="SSF51445">
    <property type="entry name" value="(Trans)glycosidases"/>
    <property type="match status" value="1"/>
</dbReference>
<dbReference type="InterPro" id="IPR048912">
    <property type="entry name" value="BetaGal1-like_ABD1"/>
</dbReference>
<feature type="domain" description="Glycoside hydrolase 35 catalytic" evidence="5">
    <location>
        <begin position="11"/>
        <end position="314"/>
    </location>
</feature>
<evidence type="ECO:0000259" key="7">
    <source>
        <dbReference type="Pfam" id="PF21467"/>
    </source>
</evidence>
<dbReference type="EMBL" id="CVRB01000001">
    <property type="protein sequence ID" value="CRK81313.1"/>
    <property type="molecule type" value="Genomic_DNA"/>
</dbReference>
<dbReference type="PRINTS" id="PR00742">
    <property type="entry name" value="GLHYDRLASE35"/>
</dbReference>
<dbReference type="AlphaFoldDB" id="A0A0U1NTF3"/>
<dbReference type="InterPro" id="IPR017853">
    <property type="entry name" value="GH"/>
</dbReference>
<evidence type="ECO:0000259" key="5">
    <source>
        <dbReference type="Pfam" id="PF01301"/>
    </source>
</evidence>
<dbReference type="Proteomes" id="UP000199087">
    <property type="component" value="Unassembled WGS sequence"/>
</dbReference>
<name>A0A0U1NTF3_9BACI</name>
<dbReference type="PANTHER" id="PTHR23421">
    <property type="entry name" value="BETA-GALACTOSIDASE RELATED"/>
    <property type="match status" value="1"/>
</dbReference>
<feature type="domain" description="Beta-galactosidase galactose-binding" evidence="7">
    <location>
        <begin position="768"/>
        <end position="826"/>
    </location>
</feature>
<dbReference type="RefSeq" id="WP_090632145.1">
    <property type="nucleotide sequence ID" value="NZ_CVRB01000001.1"/>
</dbReference>
<dbReference type="Gene3D" id="2.60.120.260">
    <property type="entry name" value="Galactose-binding domain-like"/>
    <property type="match status" value="2"/>
</dbReference>
<dbReference type="Pfam" id="PF21467">
    <property type="entry name" value="BetaGal_gal-bd"/>
    <property type="match status" value="1"/>
</dbReference>
<dbReference type="GO" id="GO:0004553">
    <property type="term" value="F:hydrolase activity, hydrolyzing O-glycosyl compounds"/>
    <property type="evidence" value="ECO:0007669"/>
    <property type="project" value="InterPro"/>
</dbReference>
<comment type="similarity">
    <text evidence="1 4">Belongs to the glycosyl hydrolase 35 family.</text>
</comment>
<dbReference type="OrthoDB" id="9813184at2"/>
<evidence type="ECO:0000256" key="2">
    <source>
        <dbReference type="ARBA" id="ARBA00022801"/>
    </source>
</evidence>
<dbReference type="Pfam" id="PF01301">
    <property type="entry name" value="Glyco_hydro_35"/>
    <property type="match status" value="1"/>
</dbReference>
<protein>
    <submittedName>
        <fullName evidence="8">Beta-galactosidase</fullName>
    </submittedName>
</protein>
<dbReference type="SUPFAM" id="SSF49785">
    <property type="entry name" value="Galactose-binding domain-like"/>
    <property type="match status" value="1"/>
</dbReference>
<gene>
    <name evidence="8" type="primary">bgaC_2</name>
    <name evidence="8" type="ORF">BN000_01213</name>
</gene>
<accession>A0A0U1NTF3</accession>
<dbReference type="Gene3D" id="3.20.20.80">
    <property type="entry name" value="Glycosidases"/>
    <property type="match status" value="1"/>
</dbReference>
<feature type="domain" description="Beta-galactosidase 1-like first all-beta" evidence="6">
    <location>
        <begin position="521"/>
        <end position="623"/>
    </location>
</feature>
<dbReference type="InterPro" id="IPR008979">
    <property type="entry name" value="Galactose-bd-like_sf"/>
</dbReference>
<reference evidence="9" key="1">
    <citation type="submission" date="2015-05" db="EMBL/GenBank/DDBJ databases">
        <authorList>
            <person name="Urmite Genomes"/>
        </authorList>
    </citation>
    <scope>NUCLEOTIDE SEQUENCE [LARGE SCALE GENOMIC DNA]</scope>
    <source>
        <strain evidence="9">LF1</strain>
    </source>
</reference>
<proteinExistence type="inferred from homology"/>
<evidence type="ECO:0000256" key="3">
    <source>
        <dbReference type="ARBA" id="ARBA00023295"/>
    </source>
</evidence>
<keyword evidence="3" id="KW-0326">Glycosidase</keyword>
<dbReference type="Pfam" id="PF21317">
    <property type="entry name" value="BetaGal_ABD_1"/>
    <property type="match status" value="1"/>
</dbReference>
<evidence type="ECO:0000259" key="6">
    <source>
        <dbReference type="Pfam" id="PF21317"/>
    </source>
</evidence>
<dbReference type="InterPro" id="IPR031330">
    <property type="entry name" value="Gly_Hdrlase_35_cat"/>
</dbReference>
<dbReference type="InterPro" id="IPR001944">
    <property type="entry name" value="Glycoside_Hdrlase_35"/>
</dbReference>
<dbReference type="STRING" id="1499688.BN000_01213"/>
<sequence>MITYDRKSWKINHQRIFVLSAAIHYFRLPRAEWNEVLEKAKAGGCNTVETYIPWNFHEMNEGEWDFSGDKDLAHFLQLCAEKNLYVIARPGPYICAEWDFGGFPWWLSTKEGIKYRSADPVFLHYVDQYFDQVIPMIREYQLTNNGTVIMVQVENEFQAYGKPDKKYMEYLRDGMHARGIEVPLVTCYGAVEGAVEFLNFWSHSGHAAKVLDERFYDQPKGVMEFWIGWFEQWGGNKADQKTPHQLEYECFQLLSNGFTVINYYMYFGGTNFDHWAGRTVGEQTFITTSYDYDAALNEYLQPTEKYSVLSRFHSFVKWLEPLLTESDQLNVNMTLPSNVTANRIVSPDGEILFIKNGRNERVQALLTYEGQSIPYTVEAHSILPVVRNVNIGELFTIKMLTAYTTGFNTEEAVIYHETGQRSSFMVKLHKEATIVCPLPNRYQFLGNNTYHFHLFHGNELQSIQLEFKDGTVYMIQIADKQTLDHEAAHHKMKVHSESLKWETADENLDFLQGNVKVTRKPLDFSSFGQFSGYLGYESEFYFGQTGVKTIVFPRIEDPVTVHYNGKFIGKLDKLGADSLEVPVIKGINKLTCLVQNMGRYNYSQAMGEPKGISEAPALNGKHFSLLGEWQVEGTGRKHHLSQIPKIEGRIAFLRSFTNTDYNRAMLVGEGVSRVKVNGKPVKIVMENQTAWSRECAVFGVADLSDTLMNGENVLDLDVQNVSSIRRFDLYLFHEHEQIFDWKMKSCAQLDEKKDWTIFSKESTKTVFPRWYRSHFSWSHDDGSVIKVRFNNMSKGCFWVNGQCLGRYWNIGPQEDYKIPASILRERNELIIFDEEGFLPDKVTIHSF</sequence>
<evidence type="ECO:0000313" key="8">
    <source>
        <dbReference type="EMBL" id="CRK81313.1"/>
    </source>
</evidence>
<keyword evidence="2" id="KW-0378">Hydrolase</keyword>